<evidence type="ECO:0000256" key="5">
    <source>
        <dbReference type="ARBA" id="ARBA00022884"/>
    </source>
</evidence>
<reference evidence="10" key="1">
    <citation type="submission" date="2020-08" db="EMBL/GenBank/DDBJ databases">
        <authorList>
            <person name="Parry R.H."/>
            <person name="Wille M."/>
            <person name="Geoghegan J.L."/>
            <person name="Turnbull O.M.H."/>
            <person name="Holmes E.C."/>
        </authorList>
    </citation>
    <scope>NUCLEOTIDE SEQUENCE</scope>
    <source>
        <strain evidence="10">SILV/UK</strain>
    </source>
</reference>
<organism evidence="10">
    <name type="scientific">Salamander influenza-like virus</name>
    <dbReference type="NCBI Taxonomy" id="2777034"/>
    <lineage>
        <taxon>Viruses</taxon>
        <taxon>Riboviria</taxon>
        <taxon>Orthornavirae</taxon>
        <taxon>Negarnaviricota</taxon>
        <taxon>Polyploviricotina</taxon>
        <taxon>Insthoviricetes</taxon>
        <taxon>Articulavirales</taxon>
        <taxon>Orthomyxoviridae</taxon>
    </lineage>
</organism>
<evidence type="ECO:0000256" key="2">
    <source>
        <dbReference type="ARBA" id="ARBA00022581"/>
    </source>
</evidence>
<keyword evidence="1" id="KW-1048">Host nucleus</keyword>
<name>A0A866VZ19_9ORTO</name>
<keyword evidence="6" id="KW-1102">Inhibition of host PKR by virus</keyword>
<keyword evidence="5" id="KW-0694">RNA-binding</keyword>
<evidence type="ECO:0000313" key="10">
    <source>
        <dbReference type="EMBL" id="QOE76817.1"/>
    </source>
</evidence>
<evidence type="ECO:0000256" key="4">
    <source>
        <dbReference type="ARBA" id="ARBA00022830"/>
    </source>
</evidence>
<keyword evidence="4" id="KW-1114">Inhibition of host interferon signaling pathway by virus</keyword>
<evidence type="ECO:0000256" key="8">
    <source>
        <dbReference type="ARBA" id="ARBA00023258"/>
    </source>
</evidence>
<keyword evidence="2" id="KW-0945">Host-virus interaction</keyword>
<dbReference type="InterPro" id="IPR004208">
    <property type="entry name" value="NS1"/>
</dbReference>
<dbReference type="GO" id="GO:0052170">
    <property type="term" value="P:symbiont-mediated suppression of host innate immune response"/>
    <property type="evidence" value="ECO:0007669"/>
    <property type="project" value="UniProtKB-KW"/>
</dbReference>
<dbReference type="GO" id="GO:0039580">
    <property type="term" value="P:symbiont-mediated suppression of host PKR/eIFalpha signaling"/>
    <property type="evidence" value="ECO:0007669"/>
    <property type="project" value="UniProtKB-KW"/>
</dbReference>
<evidence type="ECO:0000256" key="1">
    <source>
        <dbReference type="ARBA" id="ARBA00022562"/>
    </source>
</evidence>
<keyword evidence="3" id="KW-1090">Inhibition of host innate immune response by virus</keyword>
<evidence type="ECO:0000256" key="6">
    <source>
        <dbReference type="ARBA" id="ARBA00023041"/>
    </source>
</evidence>
<evidence type="ECO:0000256" key="9">
    <source>
        <dbReference type="ARBA" id="ARBA00023280"/>
    </source>
</evidence>
<evidence type="ECO:0000256" key="7">
    <source>
        <dbReference type="ARBA" id="ARBA00023200"/>
    </source>
</evidence>
<protein>
    <submittedName>
        <fullName evidence="10">Nonstructural protein</fullName>
    </submittedName>
</protein>
<dbReference type="GO" id="GO:0030291">
    <property type="term" value="F:protein serine/threonine kinase inhibitor activity"/>
    <property type="evidence" value="ECO:0007669"/>
    <property type="project" value="UniProtKB-KW"/>
</dbReference>
<gene>
    <name evidence="10" type="primary">NS</name>
</gene>
<keyword evidence="9" id="KW-0899">Viral immunoevasion</keyword>
<keyword evidence="8" id="KW-0922">Interferon antiviral system evasion</keyword>
<dbReference type="GO" id="GO:0039502">
    <property type="term" value="P:symbiont-mediated suppression of host type I interferon-mediated signaling pathway"/>
    <property type="evidence" value="ECO:0007669"/>
    <property type="project" value="UniProtKB-KW"/>
</dbReference>
<dbReference type="EMBL" id="MT926394">
    <property type="protein sequence ID" value="QOE76817.1"/>
    <property type="molecule type" value="Viral_cRNA"/>
</dbReference>
<evidence type="ECO:0000256" key="3">
    <source>
        <dbReference type="ARBA" id="ARBA00022632"/>
    </source>
</evidence>
<keyword evidence="7" id="KW-1035">Host cytoplasm</keyword>
<reference evidence="10" key="2">
    <citation type="journal article" name="Viruses">
        <title>Divergent Influenza-Like Viruses of Amphibians and Fish Support an Ancient Evolutionary Association.</title>
        <authorList>
            <person name="Parry R."/>
            <person name="Wille M."/>
            <person name="Turnbull O.M.H."/>
            <person name="Geoghegan J.L."/>
            <person name="Holmes E.C."/>
        </authorList>
    </citation>
    <scope>NUCLEOTIDE SEQUENCE</scope>
    <source>
        <strain evidence="10">SILV/UK</strain>
    </source>
</reference>
<accession>A0A866VZ19</accession>
<dbReference type="SUPFAM" id="SSF47060">
    <property type="entry name" value="S15/NS1 RNA-binding domain"/>
    <property type="match status" value="1"/>
</dbReference>
<dbReference type="GO" id="GO:0003723">
    <property type="term" value="F:RNA binding"/>
    <property type="evidence" value="ECO:0007669"/>
    <property type="project" value="UniProtKB-KW"/>
</dbReference>
<dbReference type="Pfam" id="PF02942">
    <property type="entry name" value="Flu_B_NS1"/>
    <property type="match status" value="1"/>
</dbReference>
<dbReference type="InterPro" id="IPR009068">
    <property type="entry name" value="uS15_NS1_RNA-bd_sf"/>
</dbReference>
<proteinExistence type="predicted"/>
<sequence>MASISDEVEVSPLERTTITLNADCATMSVLMDMNRNGVLDQPGQDRLRRFASAIQKRVDSFNSGRSPLERRTLEERIWLGRQAFRKILMEDEPECSPCSTEEELPSEIETVVMKDMPNWECRERLLGDFTLKRSGKFILKHKPAINRGVGGGDPLIIKANATFTRDDSGEMELTQIHRVNFYNLEGDLIVKLVASSDLTVEDYGDGRDVLGGIIQQVSDGTGHPPRAYAVAAKILEILDVN</sequence>